<keyword evidence="2" id="KW-1185">Reference proteome</keyword>
<dbReference type="EMBL" id="JAODUP010000004">
    <property type="protein sequence ID" value="KAK2170117.1"/>
    <property type="molecule type" value="Genomic_DNA"/>
</dbReference>
<organism evidence="1 2">
    <name type="scientific">Paralvinella palmiformis</name>
    <dbReference type="NCBI Taxonomy" id="53620"/>
    <lineage>
        <taxon>Eukaryota</taxon>
        <taxon>Metazoa</taxon>
        <taxon>Spiralia</taxon>
        <taxon>Lophotrochozoa</taxon>
        <taxon>Annelida</taxon>
        <taxon>Polychaeta</taxon>
        <taxon>Sedentaria</taxon>
        <taxon>Canalipalpata</taxon>
        <taxon>Terebellida</taxon>
        <taxon>Terebelliformia</taxon>
        <taxon>Alvinellidae</taxon>
        <taxon>Paralvinella</taxon>
    </lineage>
</organism>
<reference evidence="1" key="1">
    <citation type="journal article" date="2023" name="Mol. Biol. Evol.">
        <title>Third-Generation Sequencing Reveals the Adaptive Role of the Epigenome in Three Deep-Sea Polychaetes.</title>
        <authorList>
            <person name="Perez M."/>
            <person name="Aroh O."/>
            <person name="Sun Y."/>
            <person name="Lan Y."/>
            <person name="Juniper S.K."/>
            <person name="Young C.R."/>
            <person name="Angers B."/>
            <person name="Qian P.Y."/>
        </authorList>
    </citation>
    <scope>NUCLEOTIDE SEQUENCE</scope>
    <source>
        <strain evidence="1">P08H-3</strain>
    </source>
</reference>
<evidence type="ECO:0000313" key="2">
    <source>
        <dbReference type="Proteomes" id="UP001208570"/>
    </source>
</evidence>
<comment type="caution">
    <text evidence="1">The sequence shown here is derived from an EMBL/GenBank/DDBJ whole genome shotgun (WGS) entry which is preliminary data.</text>
</comment>
<dbReference type="AlphaFoldDB" id="A0AAD9KFA7"/>
<gene>
    <name evidence="1" type="ORF">LSH36_4g08002</name>
</gene>
<sequence length="107" mass="12451">MHAFYFSQNSGYKIFINKTMYKPKYIQYTIESVLGVSRQTDRFVCVSFTAAFAPARSSDTFNGDSLRFHGTHNLNIDTMETNNINIDITAPVQKIYKYNLQKYNFTH</sequence>
<name>A0AAD9KFA7_9ANNE</name>
<proteinExistence type="predicted"/>
<accession>A0AAD9KFA7</accession>
<protein>
    <submittedName>
        <fullName evidence="1">Uncharacterized protein</fullName>
    </submittedName>
</protein>
<dbReference type="Proteomes" id="UP001208570">
    <property type="component" value="Unassembled WGS sequence"/>
</dbReference>
<evidence type="ECO:0000313" key="1">
    <source>
        <dbReference type="EMBL" id="KAK2170117.1"/>
    </source>
</evidence>